<evidence type="ECO:0000256" key="5">
    <source>
        <dbReference type="ARBA" id="ARBA00023136"/>
    </source>
</evidence>
<evidence type="ECO:0000256" key="3">
    <source>
        <dbReference type="ARBA" id="ARBA00022692"/>
    </source>
</evidence>
<evidence type="ECO:0000256" key="4">
    <source>
        <dbReference type="ARBA" id="ARBA00022989"/>
    </source>
</evidence>
<feature type="transmembrane region" description="Helical" evidence="7">
    <location>
        <begin position="108"/>
        <end position="130"/>
    </location>
</feature>
<dbReference type="InterPro" id="IPR036259">
    <property type="entry name" value="MFS_trans_sf"/>
</dbReference>
<feature type="transmembrane region" description="Helical" evidence="7">
    <location>
        <begin position="290"/>
        <end position="313"/>
    </location>
</feature>
<dbReference type="SUPFAM" id="SSF103473">
    <property type="entry name" value="MFS general substrate transporter"/>
    <property type="match status" value="1"/>
</dbReference>
<organism evidence="8">
    <name type="scientific">Ixodes ricinus</name>
    <name type="common">Common tick</name>
    <name type="synonym">Acarus ricinus</name>
    <dbReference type="NCBI Taxonomy" id="34613"/>
    <lineage>
        <taxon>Eukaryota</taxon>
        <taxon>Metazoa</taxon>
        <taxon>Ecdysozoa</taxon>
        <taxon>Arthropoda</taxon>
        <taxon>Chelicerata</taxon>
        <taxon>Arachnida</taxon>
        <taxon>Acari</taxon>
        <taxon>Parasitiformes</taxon>
        <taxon>Ixodida</taxon>
        <taxon>Ixodoidea</taxon>
        <taxon>Ixodidae</taxon>
        <taxon>Ixodinae</taxon>
        <taxon>Ixodes</taxon>
    </lineage>
</organism>
<feature type="transmembrane region" description="Helical" evidence="7">
    <location>
        <begin position="15"/>
        <end position="42"/>
    </location>
</feature>
<dbReference type="GO" id="GO:0016020">
    <property type="term" value="C:membrane"/>
    <property type="evidence" value="ECO:0007669"/>
    <property type="project" value="UniProtKB-SubCell"/>
</dbReference>
<feature type="transmembrane region" description="Helical" evidence="7">
    <location>
        <begin position="54"/>
        <end position="75"/>
    </location>
</feature>
<feature type="transmembrane region" description="Helical" evidence="7">
    <location>
        <begin position="412"/>
        <end position="429"/>
    </location>
</feature>
<dbReference type="PANTHER" id="PTHR43385:SF1">
    <property type="entry name" value="RIBOFLAVIN TRANSPORTER RIBJ"/>
    <property type="match status" value="1"/>
</dbReference>
<dbReference type="InterPro" id="IPR011701">
    <property type="entry name" value="MFS"/>
</dbReference>
<feature type="non-terminal residue" evidence="8">
    <location>
        <position position="1"/>
    </location>
</feature>
<feature type="compositionally biased region" description="Polar residues" evidence="6">
    <location>
        <begin position="230"/>
        <end position="247"/>
    </location>
</feature>
<reference evidence="8" key="1">
    <citation type="submission" date="2016-02" db="EMBL/GenBank/DDBJ databases">
        <title>RNAseq analyses of the midgut from blood- or serum-fed Ixodes ricinus ticks.</title>
        <authorList>
            <person name="Perner J."/>
            <person name="Provaznik J."/>
            <person name="Schrenkova J."/>
            <person name="Urbanova V."/>
            <person name="Ribeiro J.M."/>
            <person name="Kopacek P."/>
        </authorList>
    </citation>
    <scope>NUCLEOTIDE SEQUENCE</scope>
    <source>
        <tissue evidence="8">Gut</tissue>
    </source>
</reference>
<dbReference type="PANTHER" id="PTHR43385">
    <property type="entry name" value="RIBOFLAVIN TRANSPORTER RIBJ"/>
    <property type="match status" value="1"/>
</dbReference>
<keyword evidence="2" id="KW-0813">Transport</keyword>
<evidence type="ECO:0000256" key="7">
    <source>
        <dbReference type="SAM" id="Phobius"/>
    </source>
</evidence>
<name>A0A131XUI1_IXORI</name>
<dbReference type="AlphaFoldDB" id="A0A131XUI1"/>
<feature type="transmembrane region" description="Helical" evidence="7">
    <location>
        <begin position="82"/>
        <end position="102"/>
    </location>
</feature>
<comment type="subcellular location">
    <subcellularLocation>
        <location evidence="1">Membrane</location>
        <topology evidence="1">Multi-pass membrane protein</topology>
    </subcellularLocation>
</comment>
<dbReference type="GO" id="GO:0022857">
    <property type="term" value="F:transmembrane transporter activity"/>
    <property type="evidence" value="ECO:0007669"/>
    <property type="project" value="InterPro"/>
</dbReference>
<proteinExistence type="evidence at transcript level"/>
<keyword evidence="4 7" id="KW-1133">Transmembrane helix</keyword>
<dbReference type="Pfam" id="PF07690">
    <property type="entry name" value="MFS_1"/>
    <property type="match status" value="1"/>
</dbReference>
<keyword evidence="3 7" id="KW-0812">Transmembrane</keyword>
<evidence type="ECO:0000256" key="6">
    <source>
        <dbReference type="SAM" id="MobiDB-lite"/>
    </source>
</evidence>
<feature type="region of interest" description="Disordered" evidence="6">
    <location>
        <begin position="230"/>
        <end position="266"/>
    </location>
</feature>
<feature type="compositionally biased region" description="Basic and acidic residues" evidence="6">
    <location>
        <begin position="249"/>
        <end position="263"/>
    </location>
</feature>
<dbReference type="EMBL" id="GEFM01006086">
    <property type="protein sequence ID" value="JAP69710.1"/>
    <property type="molecule type" value="mRNA"/>
</dbReference>
<feature type="transmembrane region" description="Helical" evidence="7">
    <location>
        <begin position="449"/>
        <end position="469"/>
    </location>
</feature>
<evidence type="ECO:0000256" key="2">
    <source>
        <dbReference type="ARBA" id="ARBA00022448"/>
    </source>
</evidence>
<evidence type="ECO:0000313" key="8">
    <source>
        <dbReference type="EMBL" id="JAP69710.1"/>
    </source>
</evidence>
<protein>
    <submittedName>
        <fullName evidence="8">Putative monocarboxylate transporter</fullName>
    </submittedName>
</protein>
<feature type="transmembrane region" description="Helical" evidence="7">
    <location>
        <begin position="172"/>
        <end position="190"/>
    </location>
</feature>
<keyword evidence="5 7" id="KW-0472">Membrane</keyword>
<evidence type="ECO:0000256" key="1">
    <source>
        <dbReference type="ARBA" id="ARBA00004141"/>
    </source>
</evidence>
<sequence length="497" mass="54615">LKKHPTHGIDSPRSWVVLAFCCLVLFMSQLSIRVAGILYYGIIETFSSSRQEASWPITLLVSLFNLAGPLMGFLCRRFSCRAVLVTCSLFTGLSVAVCFLAPNVLFLNVFLGVIHGTCLCGTFVGVNVVLAQHFDKRRTTAFSLLFTVSNLSLFFFPYVVESFRSYYGCRGAFLLLGGFMLNAFPGSLALRSPAWISLHASPPPRAVASVVDGAATDQKNGHQSFSCLVESGQDNSKTGNNQEPKSSPQRHDSAEREPLKPSVDDDYEDLNIETGMLNILDSLKNFAAPLFWMDSLSFSISIFSMTTFLLVLIDVSTERGVTPAEAVYIFLPFAIADVLTRTLSGSAIDSGILSMDSAMLIGCITEVLAFQCMAWSEGYAGLMIGSLFEGVSNGLKLALQAPVLVKDFGVEHLPLLFGGMAFLTGLFLLTRPPLIGYYRDHQGKYDGLLHIIATFNIILSVAWLARIMLERYRRNKPTEPAVLHNIQSNHKNHTNEK</sequence>
<accession>A0A131XUI1</accession>
<dbReference type="InterPro" id="IPR052983">
    <property type="entry name" value="MFS_Riboflavin_Transporter"/>
</dbReference>
<dbReference type="Gene3D" id="1.20.1250.20">
    <property type="entry name" value="MFS general substrate transporter like domains"/>
    <property type="match status" value="2"/>
</dbReference>